<keyword evidence="3" id="KW-0597">Phosphoprotein</keyword>
<dbReference type="Gene3D" id="3.30.565.10">
    <property type="entry name" value="Histidine kinase-like ATPase, C-terminal domain"/>
    <property type="match status" value="1"/>
</dbReference>
<dbReference type="Gene3D" id="1.10.287.130">
    <property type="match status" value="1"/>
</dbReference>
<feature type="domain" description="Histidine kinase" evidence="6">
    <location>
        <begin position="151"/>
        <end position="373"/>
    </location>
</feature>
<dbReference type="InterPro" id="IPR004358">
    <property type="entry name" value="Sig_transdc_His_kin-like_C"/>
</dbReference>
<evidence type="ECO:0000256" key="1">
    <source>
        <dbReference type="ARBA" id="ARBA00000085"/>
    </source>
</evidence>
<proteinExistence type="predicted"/>
<dbReference type="InterPro" id="IPR036890">
    <property type="entry name" value="HATPase_C_sf"/>
</dbReference>
<keyword evidence="4 7" id="KW-0418">Kinase</keyword>
<dbReference type="EC" id="2.7.13.3" evidence="2"/>
<name>A0ABU0JTX0_HATLI</name>
<evidence type="ECO:0000313" key="7">
    <source>
        <dbReference type="EMBL" id="MDQ0480542.1"/>
    </source>
</evidence>
<keyword evidence="8" id="KW-1185">Reference proteome</keyword>
<keyword evidence="5" id="KW-0902">Two-component regulatory system</keyword>
<evidence type="ECO:0000256" key="4">
    <source>
        <dbReference type="ARBA" id="ARBA00022777"/>
    </source>
</evidence>
<evidence type="ECO:0000256" key="3">
    <source>
        <dbReference type="ARBA" id="ARBA00022553"/>
    </source>
</evidence>
<comment type="caution">
    <text evidence="7">The sequence shown here is derived from an EMBL/GenBank/DDBJ whole genome shotgun (WGS) entry which is preliminary data.</text>
</comment>
<evidence type="ECO:0000313" key="8">
    <source>
        <dbReference type="Proteomes" id="UP001224418"/>
    </source>
</evidence>
<dbReference type="InterPro" id="IPR036097">
    <property type="entry name" value="HisK_dim/P_sf"/>
</dbReference>
<evidence type="ECO:0000259" key="6">
    <source>
        <dbReference type="PROSITE" id="PS50109"/>
    </source>
</evidence>
<dbReference type="PRINTS" id="PR00344">
    <property type="entry name" value="BCTRLSENSOR"/>
</dbReference>
<organism evidence="7 8">
    <name type="scientific">Hathewaya limosa</name>
    <name type="common">Clostridium limosum</name>
    <dbReference type="NCBI Taxonomy" id="1536"/>
    <lineage>
        <taxon>Bacteria</taxon>
        <taxon>Bacillati</taxon>
        <taxon>Bacillota</taxon>
        <taxon>Clostridia</taxon>
        <taxon>Eubacteriales</taxon>
        <taxon>Clostridiaceae</taxon>
        <taxon>Hathewaya</taxon>
    </lineage>
</organism>
<reference evidence="7 8" key="1">
    <citation type="submission" date="2023-07" db="EMBL/GenBank/DDBJ databases">
        <title>Genomic Encyclopedia of Type Strains, Phase IV (KMG-IV): sequencing the most valuable type-strain genomes for metagenomic binning, comparative biology and taxonomic classification.</title>
        <authorList>
            <person name="Goeker M."/>
        </authorList>
    </citation>
    <scope>NUCLEOTIDE SEQUENCE [LARGE SCALE GENOMIC DNA]</scope>
    <source>
        <strain evidence="7 8">DSM 1400</strain>
    </source>
</reference>
<keyword evidence="4 7" id="KW-0808">Transferase</keyword>
<dbReference type="InterPro" id="IPR003594">
    <property type="entry name" value="HATPase_dom"/>
</dbReference>
<gene>
    <name evidence="7" type="ORF">QOZ93_002290</name>
</gene>
<dbReference type="PROSITE" id="PS50109">
    <property type="entry name" value="HIS_KIN"/>
    <property type="match status" value="1"/>
</dbReference>
<dbReference type="PANTHER" id="PTHR43547">
    <property type="entry name" value="TWO-COMPONENT HISTIDINE KINASE"/>
    <property type="match status" value="1"/>
</dbReference>
<dbReference type="EMBL" id="JAUSWN010000022">
    <property type="protein sequence ID" value="MDQ0480542.1"/>
    <property type="molecule type" value="Genomic_DNA"/>
</dbReference>
<dbReference type="GO" id="GO:0016301">
    <property type="term" value="F:kinase activity"/>
    <property type="evidence" value="ECO:0007669"/>
    <property type="project" value="UniProtKB-KW"/>
</dbReference>
<evidence type="ECO:0000256" key="5">
    <source>
        <dbReference type="ARBA" id="ARBA00023012"/>
    </source>
</evidence>
<dbReference type="SUPFAM" id="SSF55874">
    <property type="entry name" value="ATPase domain of HSP90 chaperone/DNA topoisomerase II/histidine kinase"/>
    <property type="match status" value="1"/>
</dbReference>
<dbReference type="PANTHER" id="PTHR43547:SF2">
    <property type="entry name" value="HYBRID SIGNAL TRANSDUCTION HISTIDINE KINASE C"/>
    <property type="match status" value="1"/>
</dbReference>
<dbReference type="Proteomes" id="UP001224418">
    <property type="component" value="Unassembled WGS sequence"/>
</dbReference>
<comment type="catalytic activity">
    <reaction evidence="1">
        <text>ATP + protein L-histidine = ADP + protein N-phospho-L-histidine.</text>
        <dbReference type="EC" id="2.7.13.3"/>
    </reaction>
</comment>
<accession>A0ABU0JTX0</accession>
<dbReference type="Pfam" id="PF02518">
    <property type="entry name" value="HATPase_c"/>
    <property type="match status" value="1"/>
</dbReference>
<dbReference type="InterPro" id="IPR003661">
    <property type="entry name" value="HisK_dim/P_dom"/>
</dbReference>
<protein>
    <recommendedName>
        <fullName evidence="2">histidine kinase</fullName>
        <ecNumber evidence="2">2.7.13.3</ecNumber>
    </recommendedName>
</protein>
<dbReference type="InterPro" id="IPR005467">
    <property type="entry name" value="His_kinase_dom"/>
</dbReference>
<dbReference type="RefSeq" id="WP_307356582.1">
    <property type="nucleotide sequence ID" value="NZ_BAAACJ010000010.1"/>
</dbReference>
<dbReference type="SMART" id="SM00387">
    <property type="entry name" value="HATPase_c"/>
    <property type="match status" value="1"/>
</dbReference>
<evidence type="ECO:0000256" key="2">
    <source>
        <dbReference type="ARBA" id="ARBA00012438"/>
    </source>
</evidence>
<sequence>MEYDNSDEVECSLEGVCFRASGTYIKSNFQQVKNFLNFLKEPVFLCYENRIFFMNLMALRIFNVNPKEKFYNFFIKDLKKSTYYYGEIVDQVLQILESNSFNVMKQYDGYNISTLNININCPRLIEEFNSNEFKLILISKYILYEDSILNNVAHEVRTPLNLMLTSLQLIQDIEERQKGINDNKVLSYMRIMNTNCCRLIRLSENFMIMKQIECCIFNLYKRRVNIKMFLEEIYNCVSYYSNKKNVELNLKINIKIQEILIDELKIEKVLLNILSNAIKYTEAFGKVDINVLEDNIYLIIEIQDNGVGISEEIQGEIFKRFKRGEELYTRENEGLGIGLYISKVFIELHNGDIEVYSKKNEGSKFVIKVPKYGIIQGNEKVFQNKVEGLTRMQRTNIEFAGVYIEC</sequence>
<dbReference type="CDD" id="cd00082">
    <property type="entry name" value="HisKA"/>
    <property type="match status" value="1"/>
</dbReference>
<dbReference type="SUPFAM" id="SSF47384">
    <property type="entry name" value="Homodimeric domain of signal transducing histidine kinase"/>
    <property type="match status" value="1"/>
</dbReference>